<accession>A0A1H9Q1S5</accession>
<gene>
    <name evidence="3" type="ORF">SAMN04488559_101294</name>
</gene>
<dbReference type="Gene3D" id="3.30.870.10">
    <property type="entry name" value="Endonuclease Chain A"/>
    <property type="match status" value="1"/>
</dbReference>
<protein>
    <submittedName>
        <fullName evidence="3">Part of AAA domain-containing protein</fullName>
    </submittedName>
</protein>
<evidence type="ECO:0000313" key="3">
    <source>
        <dbReference type="EMBL" id="SER54358.1"/>
    </source>
</evidence>
<dbReference type="InterPro" id="IPR047187">
    <property type="entry name" value="SF1_C_Upf1"/>
</dbReference>
<proteinExistence type="predicted"/>
<organism evidence="3 4">
    <name type="scientific">Isobaculum melis</name>
    <dbReference type="NCBI Taxonomy" id="142588"/>
    <lineage>
        <taxon>Bacteria</taxon>
        <taxon>Bacillati</taxon>
        <taxon>Bacillota</taxon>
        <taxon>Bacilli</taxon>
        <taxon>Lactobacillales</taxon>
        <taxon>Carnobacteriaceae</taxon>
        <taxon>Isobaculum</taxon>
    </lineage>
</organism>
<feature type="coiled-coil region" evidence="1">
    <location>
        <begin position="448"/>
        <end position="475"/>
    </location>
</feature>
<dbReference type="SUPFAM" id="SSF56024">
    <property type="entry name" value="Phospholipase D/nuclease"/>
    <property type="match status" value="1"/>
</dbReference>
<sequence>MKKIIEYYTTSLEQASLSEVKPTKNKSLQISFQDYLNGEVKGLDTKIMNRLFEEDEEEIEVFLFPIQMQSGSGRTEKRLYPLIVPACLSKNGELKHVAYGVPWIPRTLLAPVENSKLDVIGENDDYLQFIESHSFRELAWDEYVQLTSELFEYVTNQKITELKKISWFKKVDNHTLVFKGTSNGGAAQRIVKLYDSIAKYNGDLPLLENFLSEMDNATEPNLLAEDKQIEMDKFHFGQMKPTFGLSISQREVVRHMNTLNTGEMIGVTGPPGTGKTTLLQSIIATNWIKAAIEGKQPPICVVSSTNNQAVTNVIESFQMDGSQGTSFDLNQLPNFPEFHPLKENFCLFEERWIPTLDSYGLYIVNKKKYSEESLASMHAKISSENTEYLDRIESIEFFENAKAHFLSCFEDTFNKKGCTVQQVKEEMHSWLVRLANDLQKLVACNPKKGTYNKSLEEINNQLQKEEQLISRSHQNIDTLKAICTEWEVFNSKSGSILDIIPYLKQKREKERKQKFCQLNELESIEELENLLEKERQIIDASLTKRNQLKKGYEDLKIEKQHYQKLLGEYHIATAMDDIEFNEQLDKTIRYLLFVFTTHYWEAEWLISIGKLKEKGKLSNSIQNMNEYQQRWVRSAMLTPCIVGTLYQVPVFFSYDNKPMFNFIDLFITDESGQVSPEISTASLSLAKKYLAVGDTKQIEPIWNMTKEVDKGNILNLLTASQEGMSQFINSGLSTSCGNLMEVAQRRSKFHKYAHLNGGLFLSEHRRCLPEIIAYCNTLAYDGKLEPKREEKEAYYDGKLPPMGYGHIGGKMIRKDNSMANIIEAKAIASWIKDEKDNLLKMYHKHTIGDVVAVVTPFKAQKNIISSELKKLGFKEDEIVVGTVHALQGAEKSVVIFSTVYDIAYKGTYFFDRSVHMLNVAVSRAKDSFLIFGDTNIFNLEGNLPSTQLAKIIFSSENNAIHGLEKYTRISEGNIQRIEGVPAHDKYLVQLLNRTEEIIHIVSPYISYYTLDNYCQKLLNLMKQKVNAGKEIFIYTTPAINQSRKSSYTAGRKLLEETGARLIDLNRVHSKMIIIDKLALVDGSFNWFSASREEDYPYYNWDTSIAFYGEDIGEMIENRLGLLEERVINKSSLKSTID</sequence>
<feature type="domain" description="DNA2/NAM7 helicase-like C-terminal" evidence="2">
    <location>
        <begin position="748"/>
        <end position="934"/>
    </location>
</feature>
<dbReference type="SUPFAM" id="SSF52540">
    <property type="entry name" value="P-loop containing nucleoside triphosphate hydrolases"/>
    <property type="match status" value="2"/>
</dbReference>
<dbReference type="InterPro" id="IPR045055">
    <property type="entry name" value="DNA2/NAM7-like"/>
</dbReference>
<dbReference type="PANTHER" id="PTHR10887">
    <property type="entry name" value="DNA2/NAM7 HELICASE FAMILY"/>
    <property type="match status" value="1"/>
</dbReference>
<dbReference type="Pfam" id="PF13087">
    <property type="entry name" value="AAA_12"/>
    <property type="match status" value="1"/>
</dbReference>
<dbReference type="AlphaFoldDB" id="A0A1H9Q1S5"/>
<dbReference type="CDD" id="cd18808">
    <property type="entry name" value="SF1_C_Upf1"/>
    <property type="match status" value="1"/>
</dbReference>
<feature type="coiled-coil region" evidence="1">
    <location>
        <begin position="524"/>
        <end position="565"/>
    </location>
</feature>
<dbReference type="EMBL" id="FOHA01000001">
    <property type="protein sequence ID" value="SER54358.1"/>
    <property type="molecule type" value="Genomic_DNA"/>
</dbReference>
<keyword evidence="1" id="KW-0175">Coiled coil</keyword>
<dbReference type="Proteomes" id="UP000198948">
    <property type="component" value="Unassembled WGS sequence"/>
</dbReference>
<evidence type="ECO:0000259" key="2">
    <source>
        <dbReference type="Pfam" id="PF13087"/>
    </source>
</evidence>
<dbReference type="STRING" id="142588.SAMN04488559_101294"/>
<name>A0A1H9Q1S5_9LACT</name>
<dbReference type="RefSeq" id="WP_177165632.1">
    <property type="nucleotide sequence ID" value="NZ_FOHA01000001.1"/>
</dbReference>
<keyword evidence="4" id="KW-1185">Reference proteome</keyword>
<dbReference type="PANTHER" id="PTHR10887:SF530">
    <property type="entry name" value="SUPERFAMILY I DNA HELICASES"/>
    <property type="match status" value="1"/>
</dbReference>
<reference evidence="3 4" key="1">
    <citation type="submission" date="2016-10" db="EMBL/GenBank/DDBJ databases">
        <authorList>
            <person name="de Groot N.N."/>
        </authorList>
    </citation>
    <scope>NUCLEOTIDE SEQUENCE [LARGE SCALE GENOMIC DNA]</scope>
    <source>
        <strain evidence="3 4">DSM 13760</strain>
    </source>
</reference>
<evidence type="ECO:0000256" key="1">
    <source>
        <dbReference type="SAM" id="Coils"/>
    </source>
</evidence>
<dbReference type="InterPro" id="IPR027417">
    <property type="entry name" value="P-loop_NTPase"/>
</dbReference>
<dbReference type="Gene3D" id="3.40.50.300">
    <property type="entry name" value="P-loop containing nucleotide triphosphate hydrolases"/>
    <property type="match status" value="2"/>
</dbReference>
<dbReference type="InterPro" id="IPR041679">
    <property type="entry name" value="DNA2/NAM7-like_C"/>
</dbReference>
<evidence type="ECO:0000313" key="4">
    <source>
        <dbReference type="Proteomes" id="UP000198948"/>
    </source>
</evidence>